<proteinExistence type="predicted"/>
<evidence type="ECO:0000256" key="1">
    <source>
        <dbReference type="SAM" id="Phobius"/>
    </source>
</evidence>
<reference evidence="2" key="1">
    <citation type="submission" date="2020-05" db="EMBL/GenBank/DDBJ databases">
        <authorList>
            <person name="Chiriac C."/>
            <person name="Salcher M."/>
            <person name="Ghai R."/>
            <person name="Kavagutti S V."/>
        </authorList>
    </citation>
    <scope>NUCLEOTIDE SEQUENCE</scope>
</reference>
<dbReference type="EMBL" id="LR797243">
    <property type="protein sequence ID" value="CAB4195514.1"/>
    <property type="molecule type" value="Genomic_DNA"/>
</dbReference>
<dbReference type="EMBL" id="LR797013">
    <property type="protein sequence ID" value="CAB4181344.1"/>
    <property type="molecule type" value="Genomic_DNA"/>
</dbReference>
<accession>A0A6J5QP50</accession>
<gene>
    <name evidence="2" type="ORF">UFOVP1068_31</name>
    <name evidence="3" type="ORF">UFOVP1300_18</name>
</gene>
<keyword evidence="1" id="KW-1133">Transmembrane helix</keyword>
<organism evidence="2">
    <name type="scientific">uncultured Caudovirales phage</name>
    <dbReference type="NCBI Taxonomy" id="2100421"/>
    <lineage>
        <taxon>Viruses</taxon>
        <taxon>Duplodnaviria</taxon>
        <taxon>Heunggongvirae</taxon>
        <taxon>Uroviricota</taxon>
        <taxon>Caudoviricetes</taxon>
        <taxon>Peduoviridae</taxon>
        <taxon>Maltschvirus</taxon>
        <taxon>Maltschvirus maltsch</taxon>
    </lineage>
</organism>
<evidence type="ECO:0000313" key="3">
    <source>
        <dbReference type="EMBL" id="CAB4195514.1"/>
    </source>
</evidence>
<feature type="transmembrane region" description="Helical" evidence="1">
    <location>
        <begin position="27"/>
        <end position="44"/>
    </location>
</feature>
<keyword evidence="1" id="KW-0812">Transmembrane</keyword>
<keyword evidence="1" id="KW-0472">Membrane</keyword>
<protein>
    <submittedName>
        <fullName evidence="2">Uncharacterized protein</fullName>
    </submittedName>
</protein>
<sequence>MNVFQHGVLNGLGWVVVLADGWIFQTSYYWLSAAGFWLLIWSMWKMHKEIEMTVPTHGFNGTTAEDLKQAAEGSYTFTKTKMPVGDIKVYEGERYYKFVPKDDMTGQEAGWMAMLFTTAVISSRGIGITDYDYMGFVRAHGLERHFEEELK</sequence>
<name>A0A6J5QP50_9CAUD</name>
<evidence type="ECO:0000313" key="2">
    <source>
        <dbReference type="EMBL" id="CAB4181344.1"/>
    </source>
</evidence>